<comment type="caution">
    <text evidence="2">The sequence shown here is derived from an EMBL/GenBank/DDBJ whole genome shotgun (WGS) entry which is preliminary data.</text>
</comment>
<organism evidence="2 3">
    <name type="scientific">Paenibacillus rhizoplanae</name>
    <dbReference type="NCBI Taxonomy" id="1917181"/>
    <lineage>
        <taxon>Bacteria</taxon>
        <taxon>Bacillati</taxon>
        <taxon>Bacillota</taxon>
        <taxon>Bacilli</taxon>
        <taxon>Bacillales</taxon>
        <taxon>Paenibacillaceae</taxon>
        <taxon>Paenibacillus</taxon>
    </lineage>
</organism>
<evidence type="ECO:0000259" key="1">
    <source>
        <dbReference type="Pfam" id="PF00668"/>
    </source>
</evidence>
<reference evidence="3" key="1">
    <citation type="journal article" date="2019" name="Int. J. Syst. Evol. Microbiol.">
        <title>The Global Catalogue of Microorganisms (GCM) 10K type strain sequencing project: providing services to taxonomists for standard genome sequencing and annotation.</title>
        <authorList>
            <consortium name="The Broad Institute Genomics Platform"/>
            <consortium name="The Broad Institute Genome Sequencing Center for Infectious Disease"/>
            <person name="Wu L."/>
            <person name="Ma J."/>
        </authorList>
    </citation>
    <scope>NUCLEOTIDE SEQUENCE [LARGE SCALE GENOMIC DNA]</scope>
    <source>
        <strain evidence="3">CCM 8725</strain>
    </source>
</reference>
<dbReference type="InterPro" id="IPR001242">
    <property type="entry name" value="Condensation_dom"/>
</dbReference>
<dbReference type="SUPFAM" id="SSF52777">
    <property type="entry name" value="CoA-dependent acyltransferases"/>
    <property type="match status" value="2"/>
</dbReference>
<sequence>MTNHRPIRKSLVEDMLKLTSMQEGLLYHCLRQPDSGLYFEQYSYSLHGPMDITASVRAWNWTIRHNEMLRTVFRWENIEHPVQIILKHRPITMTVHDLTLLNEADKEEAWKGILQADRSNPFQLEELPLFRVMVTEWDDNRFVMTVSHHHILYDGWSNGIILGEFMEAYEAFQAGRRPQTIHKPGFREYLKWLHGQDTGGRQEFWQQYLQGYVVRPLLTQNIGSMSAGSNEAGYDSCMIEDGLRQDLMHAARATGVTVGDIYTAAWGFLLQQYSGQDDVVFGVTASGRSGNLPGIEQIAGLLMNTVPVRVHANHESRVIDVLLNIRQSNLRRQPYEITPLVDVQEWMEAGSRKELFDTLLIIENYPLNIRTFGNLQLEDFSGHSSTNYPLLLSITDIHQTAFHFVYHTEIFNMEDIALLRERFVGMLRLMLADLQQPVGQLGSLTDLERELNQLWEVEFKLQPVSGNGGHYE</sequence>
<gene>
    <name evidence="2" type="ORF">ACFSX3_15600</name>
</gene>
<dbReference type="RefSeq" id="WP_209993102.1">
    <property type="nucleotide sequence ID" value="NZ_JBHSVQ010000001.1"/>
</dbReference>
<name>A0ABW5F8T2_9BACL</name>
<dbReference type="InterPro" id="IPR023213">
    <property type="entry name" value="CAT-like_dom_sf"/>
</dbReference>
<evidence type="ECO:0000313" key="3">
    <source>
        <dbReference type="Proteomes" id="UP001597448"/>
    </source>
</evidence>
<protein>
    <submittedName>
        <fullName evidence="2">Condensation domain-containing protein</fullName>
    </submittedName>
</protein>
<dbReference type="PANTHER" id="PTHR45398:SF1">
    <property type="entry name" value="ENZYME, PUTATIVE (JCVI)-RELATED"/>
    <property type="match status" value="1"/>
</dbReference>
<accession>A0ABW5F8T2</accession>
<dbReference type="Gene3D" id="3.30.559.10">
    <property type="entry name" value="Chloramphenicol acetyltransferase-like domain"/>
    <property type="match status" value="1"/>
</dbReference>
<dbReference type="Proteomes" id="UP001597448">
    <property type="component" value="Unassembled WGS sequence"/>
</dbReference>
<keyword evidence="3" id="KW-1185">Reference proteome</keyword>
<dbReference type="Pfam" id="PF00668">
    <property type="entry name" value="Condensation"/>
    <property type="match status" value="1"/>
</dbReference>
<dbReference type="PANTHER" id="PTHR45398">
    <property type="match status" value="1"/>
</dbReference>
<dbReference type="Gene3D" id="3.30.559.30">
    <property type="entry name" value="Nonribosomal peptide synthetase, condensation domain"/>
    <property type="match status" value="1"/>
</dbReference>
<evidence type="ECO:0000313" key="2">
    <source>
        <dbReference type="EMBL" id="MFD2411316.1"/>
    </source>
</evidence>
<dbReference type="EMBL" id="JBHUKY010000025">
    <property type="protein sequence ID" value="MFD2411316.1"/>
    <property type="molecule type" value="Genomic_DNA"/>
</dbReference>
<feature type="domain" description="Condensation" evidence="1">
    <location>
        <begin position="13"/>
        <end position="450"/>
    </location>
</feature>
<proteinExistence type="predicted"/>